<dbReference type="InterPro" id="IPR001969">
    <property type="entry name" value="Aspartic_peptidase_AS"/>
</dbReference>
<dbReference type="CDD" id="cd05476">
    <property type="entry name" value="pepsin_A_like_plant"/>
    <property type="match status" value="1"/>
</dbReference>
<name>A0AAE1IUL5_9FABA</name>
<dbReference type="Proteomes" id="UP001293593">
    <property type="component" value="Unassembled WGS sequence"/>
</dbReference>
<keyword evidence="5 9" id="KW-0732">Signal</keyword>
<comment type="subcellular location">
    <subcellularLocation>
        <location evidence="1">Secreted</location>
    </subcellularLocation>
</comment>
<dbReference type="GO" id="GO:0005576">
    <property type="term" value="C:extracellular region"/>
    <property type="evidence" value="ECO:0007669"/>
    <property type="project" value="UniProtKB-SubCell"/>
</dbReference>
<comment type="caution">
    <text evidence="11">The sequence shown here is derived from an EMBL/GenBank/DDBJ whole genome shotgun (WGS) entry which is preliminary data.</text>
</comment>
<protein>
    <recommendedName>
        <fullName evidence="10">Peptidase A1 domain-containing protein</fullName>
    </recommendedName>
</protein>
<dbReference type="AlphaFoldDB" id="A0AAE1IUL5"/>
<dbReference type="InterPro" id="IPR021109">
    <property type="entry name" value="Peptidase_aspartic_dom_sf"/>
</dbReference>
<reference evidence="11" key="1">
    <citation type="submission" date="2023-10" db="EMBL/GenBank/DDBJ databases">
        <title>Chromosome-level genome of the transformable northern wattle, Acacia crassicarpa.</title>
        <authorList>
            <person name="Massaro I."/>
            <person name="Sinha N.R."/>
            <person name="Poethig S."/>
            <person name="Leichty A.R."/>
        </authorList>
    </citation>
    <scope>NUCLEOTIDE SEQUENCE</scope>
    <source>
        <strain evidence="11">Acra3RX</strain>
        <tissue evidence="11">Leaf</tissue>
    </source>
</reference>
<keyword evidence="3" id="KW-0964">Secreted</keyword>
<feature type="chain" id="PRO_5042010995" description="Peptidase A1 domain-containing protein" evidence="9">
    <location>
        <begin position="28"/>
        <end position="450"/>
    </location>
</feature>
<dbReference type="Gene3D" id="2.40.70.10">
    <property type="entry name" value="Acid Proteases"/>
    <property type="match status" value="2"/>
</dbReference>
<sequence length="450" mass="48472">MASRAYNTLSVLSIITFFLTISLSASASSSNGGSRGGFTVELIHRDSPKSPLYNPKTTPFQHVHDAIRRSVHRANHFFPQARDDHSINKGVESQVVSVRGEYVMSYSVGTPPFQIFGIADTGSDLIWTQCQPCKDCYNQTATMFNPKKSRTFRNIPCPSRECTSAVEETTCDASNVCKYNARYADTSSSNGDLATETLTLGSTSGRQVALPNTVFGCGFSNKGTFNEKTSGIVGLGGGSVSLVSQIGSSIDRKFSYCLVPLTSKKNSSKLSFGQNAVVSGPGTVSTPIVDGDLNSRSFYFLVLEGISVGNKRIEFTPGTSGRASKGNIIIDSGTTLTLLPPVLYSNLESEVASHMNLERVKIDLLNLCYKLPSGNSFKAPTITVHFRGADLKLNAFNAFVQVSEDTVCFAFKGSPSGSIFGNIAQSNFLVGYDVKKKTVSFKPMDCTTYV</sequence>
<organism evidence="11 12">
    <name type="scientific">Acacia crassicarpa</name>
    <name type="common">northern wattle</name>
    <dbReference type="NCBI Taxonomy" id="499986"/>
    <lineage>
        <taxon>Eukaryota</taxon>
        <taxon>Viridiplantae</taxon>
        <taxon>Streptophyta</taxon>
        <taxon>Embryophyta</taxon>
        <taxon>Tracheophyta</taxon>
        <taxon>Spermatophyta</taxon>
        <taxon>Magnoliopsida</taxon>
        <taxon>eudicotyledons</taxon>
        <taxon>Gunneridae</taxon>
        <taxon>Pentapetalae</taxon>
        <taxon>rosids</taxon>
        <taxon>fabids</taxon>
        <taxon>Fabales</taxon>
        <taxon>Fabaceae</taxon>
        <taxon>Caesalpinioideae</taxon>
        <taxon>mimosoid clade</taxon>
        <taxon>Acacieae</taxon>
        <taxon>Acacia</taxon>
    </lineage>
</organism>
<dbReference type="Pfam" id="PF14541">
    <property type="entry name" value="TAXi_C"/>
    <property type="match status" value="1"/>
</dbReference>
<dbReference type="PANTHER" id="PTHR47967:SF66">
    <property type="entry name" value="ASPARTIC PROTEINASE CDR1-RELATED"/>
    <property type="match status" value="1"/>
</dbReference>
<evidence type="ECO:0000256" key="5">
    <source>
        <dbReference type="ARBA" id="ARBA00022729"/>
    </source>
</evidence>
<accession>A0AAE1IUL5</accession>
<dbReference type="InterPro" id="IPR033121">
    <property type="entry name" value="PEPTIDASE_A1"/>
</dbReference>
<evidence type="ECO:0000256" key="2">
    <source>
        <dbReference type="ARBA" id="ARBA00007447"/>
    </source>
</evidence>
<evidence type="ECO:0000256" key="9">
    <source>
        <dbReference type="SAM" id="SignalP"/>
    </source>
</evidence>
<evidence type="ECO:0000259" key="10">
    <source>
        <dbReference type="PROSITE" id="PS51767"/>
    </source>
</evidence>
<evidence type="ECO:0000313" key="11">
    <source>
        <dbReference type="EMBL" id="KAK4256244.1"/>
    </source>
</evidence>
<evidence type="ECO:0000313" key="12">
    <source>
        <dbReference type="Proteomes" id="UP001293593"/>
    </source>
</evidence>
<comment type="similarity">
    <text evidence="2">Belongs to the peptidase A1 family.</text>
</comment>
<dbReference type="InterPro" id="IPR034161">
    <property type="entry name" value="Pepsin-like_plant"/>
</dbReference>
<dbReference type="PROSITE" id="PS00141">
    <property type="entry name" value="ASP_PROTEASE"/>
    <property type="match status" value="1"/>
</dbReference>
<evidence type="ECO:0000256" key="1">
    <source>
        <dbReference type="ARBA" id="ARBA00004613"/>
    </source>
</evidence>
<evidence type="ECO:0000256" key="4">
    <source>
        <dbReference type="ARBA" id="ARBA00022670"/>
    </source>
</evidence>
<feature type="signal peptide" evidence="9">
    <location>
        <begin position="1"/>
        <end position="27"/>
    </location>
</feature>
<dbReference type="FunFam" id="2.40.70.10:FF:000050">
    <property type="entry name" value="Aspartic proteinase CDR1"/>
    <property type="match status" value="1"/>
</dbReference>
<evidence type="ECO:0000256" key="6">
    <source>
        <dbReference type="ARBA" id="ARBA00022750"/>
    </source>
</evidence>
<dbReference type="GO" id="GO:0006508">
    <property type="term" value="P:proteolysis"/>
    <property type="evidence" value="ECO:0007669"/>
    <property type="project" value="UniProtKB-KW"/>
</dbReference>
<feature type="domain" description="Peptidase A1" evidence="10">
    <location>
        <begin position="102"/>
        <end position="442"/>
    </location>
</feature>
<evidence type="ECO:0000256" key="3">
    <source>
        <dbReference type="ARBA" id="ARBA00022525"/>
    </source>
</evidence>
<dbReference type="GO" id="GO:0004190">
    <property type="term" value="F:aspartic-type endopeptidase activity"/>
    <property type="evidence" value="ECO:0007669"/>
    <property type="project" value="UniProtKB-KW"/>
</dbReference>
<dbReference type="PANTHER" id="PTHR47967">
    <property type="entry name" value="OS07G0603500 PROTEIN-RELATED"/>
    <property type="match status" value="1"/>
</dbReference>
<keyword evidence="8" id="KW-0325">Glycoprotein</keyword>
<gene>
    <name evidence="11" type="ORF">QN277_009134</name>
</gene>
<keyword evidence="12" id="KW-1185">Reference proteome</keyword>
<keyword evidence="6" id="KW-0064">Aspartyl protease</keyword>
<dbReference type="InterPro" id="IPR032799">
    <property type="entry name" value="TAXi_C"/>
</dbReference>
<dbReference type="Pfam" id="PF14543">
    <property type="entry name" value="TAXi_N"/>
    <property type="match status" value="1"/>
</dbReference>
<dbReference type="InterPro" id="IPR032861">
    <property type="entry name" value="TAXi_N"/>
</dbReference>
<dbReference type="EMBL" id="JAWXYG010000013">
    <property type="protein sequence ID" value="KAK4256244.1"/>
    <property type="molecule type" value="Genomic_DNA"/>
</dbReference>
<evidence type="ECO:0000256" key="7">
    <source>
        <dbReference type="ARBA" id="ARBA00022801"/>
    </source>
</evidence>
<dbReference type="FunFam" id="2.40.70.10:FF:000016">
    <property type="entry name" value="Probable aspartic protease At2g35615"/>
    <property type="match status" value="1"/>
</dbReference>
<dbReference type="SUPFAM" id="SSF50630">
    <property type="entry name" value="Acid proteases"/>
    <property type="match status" value="1"/>
</dbReference>
<proteinExistence type="inferred from homology"/>
<dbReference type="PROSITE" id="PS51767">
    <property type="entry name" value="PEPTIDASE_A1"/>
    <property type="match status" value="1"/>
</dbReference>
<dbReference type="InterPro" id="IPR051708">
    <property type="entry name" value="Plant_Aspart_Prot_A1"/>
</dbReference>
<keyword evidence="4" id="KW-0645">Protease</keyword>
<evidence type="ECO:0000256" key="8">
    <source>
        <dbReference type="ARBA" id="ARBA00023180"/>
    </source>
</evidence>
<keyword evidence="7" id="KW-0378">Hydrolase</keyword>